<accession>W0SI09</accession>
<keyword evidence="3" id="KW-1185">Reference proteome</keyword>
<dbReference type="AlphaFoldDB" id="W0SI09"/>
<reference evidence="2 3" key="1">
    <citation type="journal article" date="2014" name="Syst. Appl. Microbiol.">
        <title>Complete genomes of freshwater sulfur oxidizers Sulfuricella denitrificans skB26 and Sulfuritalea hydrogenivorans sk43H: genetic insights into the sulfur oxidation pathway of betaproteobacteria.</title>
        <authorList>
            <person name="Watanabe T."/>
            <person name="Kojima H."/>
            <person name="Fukui M."/>
        </authorList>
    </citation>
    <scope>NUCLEOTIDE SEQUENCE [LARGE SCALE GENOMIC DNA]</scope>
    <source>
        <strain evidence="2">DSM22779</strain>
    </source>
</reference>
<feature type="compositionally biased region" description="Basic and acidic residues" evidence="1">
    <location>
        <begin position="64"/>
        <end position="73"/>
    </location>
</feature>
<dbReference type="EMBL" id="AP012547">
    <property type="protein sequence ID" value="BAO29578.1"/>
    <property type="molecule type" value="Genomic_DNA"/>
</dbReference>
<name>W0SI09_9PROT</name>
<protein>
    <recommendedName>
        <fullName evidence="4">DUF2934 domain-containing protein</fullName>
    </recommendedName>
</protein>
<proteinExistence type="predicted"/>
<evidence type="ECO:0000256" key="1">
    <source>
        <dbReference type="SAM" id="MobiDB-lite"/>
    </source>
</evidence>
<feature type="compositionally biased region" description="Basic and acidic residues" evidence="1">
    <location>
        <begin position="34"/>
        <end position="49"/>
    </location>
</feature>
<dbReference type="Pfam" id="PF11154">
    <property type="entry name" value="DUF2934"/>
    <property type="match status" value="1"/>
</dbReference>
<evidence type="ECO:0000313" key="2">
    <source>
        <dbReference type="EMBL" id="BAO29578.1"/>
    </source>
</evidence>
<dbReference type="STRING" id="1223802.SUTH_01786"/>
<evidence type="ECO:0008006" key="4">
    <source>
        <dbReference type="Google" id="ProtNLM"/>
    </source>
</evidence>
<dbReference type="KEGG" id="shd:SUTH_01786"/>
<dbReference type="RefSeq" id="WP_041098655.1">
    <property type="nucleotide sequence ID" value="NZ_AP012547.1"/>
</dbReference>
<gene>
    <name evidence="2" type="ORF">SUTH_01786</name>
</gene>
<evidence type="ECO:0000313" key="3">
    <source>
        <dbReference type="Proteomes" id="UP000031637"/>
    </source>
</evidence>
<sequence>MLAAGRERLMESSLQMFEGDFCFSLPAAPAAKSRNHEEIKMKARSEPGKKSKGNGSSRQARGPGESDSRDCPREQMIAEAAYYRAERRGFAPGNEMSDWLQAEADVENVARSQ</sequence>
<organism evidence="2 3">
    <name type="scientific">Sulfuritalea hydrogenivorans sk43H</name>
    <dbReference type="NCBI Taxonomy" id="1223802"/>
    <lineage>
        <taxon>Bacteria</taxon>
        <taxon>Pseudomonadati</taxon>
        <taxon>Pseudomonadota</taxon>
        <taxon>Betaproteobacteria</taxon>
        <taxon>Nitrosomonadales</taxon>
        <taxon>Sterolibacteriaceae</taxon>
        <taxon>Sulfuritalea</taxon>
    </lineage>
</organism>
<dbReference type="InterPro" id="IPR021327">
    <property type="entry name" value="DUF2934"/>
</dbReference>
<dbReference type="HOGENOM" id="CLU_2132261_0_0_4"/>
<feature type="region of interest" description="Disordered" evidence="1">
    <location>
        <begin position="29"/>
        <end position="74"/>
    </location>
</feature>
<dbReference type="Proteomes" id="UP000031637">
    <property type="component" value="Chromosome"/>
</dbReference>